<feature type="domain" description="GAIN-B" evidence="10">
    <location>
        <begin position="633"/>
        <end position="795"/>
    </location>
</feature>
<dbReference type="InterPro" id="IPR000203">
    <property type="entry name" value="GPS"/>
</dbReference>
<keyword evidence="7" id="KW-0067">ATP-binding</keyword>
<keyword evidence="4 8" id="KW-1133">Transmembrane helix</keyword>
<dbReference type="EMBL" id="MDYQ01000098">
    <property type="protein sequence ID" value="PRP82666.1"/>
    <property type="molecule type" value="Genomic_DNA"/>
</dbReference>
<evidence type="ECO:0000256" key="2">
    <source>
        <dbReference type="ARBA" id="ARBA00022692"/>
    </source>
</evidence>
<dbReference type="PRINTS" id="PR00109">
    <property type="entry name" value="TYRKINASE"/>
</dbReference>
<keyword evidence="6" id="KW-1015">Disulfide bond</keyword>
<evidence type="ECO:0000313" key="13">
    <source>
        <dbReference type="Proteomes" id="UP000241769"/>
    </source>
</evidence>
<evidence type="ECO:0000256" key="1">
    <source>
        <dbReference type="ARBA" id="ARBA00004167"/>
    </source>
</evidence>
<dbReference type="PROSITE" id="PS50221">
    <property type="entry name" value="GAIN_B"/>
    <property type="match status" value="1"/>
</dbReference>
<dbReference type="Pfam" id="PF07714">
    <property type="entry name" value="PK_Tyr_Ser-Thr"/>
    <property type="match status" value="1"/>
</dbReference>
<dbReference type="Gene3D" id="2.60.220.50">
    <property type="match status" value="1"/>
</dbReference>
<comment type="caution">
    <text evidence="12">The sequence shown here is derived from an EMBL/GenBank/DDBJ whole genome shotgun (WGS) entry which is preliminary data.</text>
</comment>
<keyword evidence="12" id="KW-0418">Kinase</keyword>
<dbReference type="PROSITE" id="PS51914">
    <property type="entry name" value="MRH"/>
    <property type="match status" value="1"/>
</dbReference>
<dbReference type="InterPro" id="IPR050122">
    <property type="entry name" value="RTK"/>
</dbReference>
<evidence type="ECO:0000256" key="3">
    <source>
        <dbReference type="ARBA" id="ARBA00022729"/>
    </source>
</evidence>
<gene>
    <name evidence="12" type="ORF">PROFUN_10030</name>
</gene>
<feature type="domain" description="Protein kinase" evidence="9">
    <location>
        <begin position="868"/>
        <end position="1123"/>
    </location>
</feature>
<dbReference type="GO" id="GO:0007169">
    <property type="term" value="P:cell surface receptor protein tyrosine kinase signaling pathway"/>
    <property type="evidence" value="ECO:0007669"/>
    <property type="project" value="TreeGrafter"/>
</dbReference>
<dbReference type="InterPro" id="IPR044865">
    <property type="entry name" value="MRH_dom"/>
</dbReference>
<dbReference type="InterPro" id="IPR057244">
    <property type="entry name" value="GAIN_B"/>
</dbReference>
<evidence type="ECO:0000259" key="10">
    <source>
        <dbReference type="PROSITE" id="PS50221"/>
    </source>
</evidence>
<evidence type="ECO:0000256" key="6">
    <source>
        <dbReference type="ARBA" id="ARBA00023157"/>
    </source>
</evidence>
<dbReference type="InterPro" id="IPR046338">
    <property type="entry name" value="GAIN_dom_sf"/>
</dbReference>
<reference evidence="12 13" key="1">
    <citation type="journal article" date="2018" name="Genome Biol. Evol.">
        <title>Multiple Roots of Fruiting Body Formation in Amoebozoa.</title>
        <authorList>
            <person name="Hillmann F."/>
            <person name="Forbes G."/>
            <person name="Novohradska S."/>
            <person name="Ferling I."/>
            <person name="Riege K."/>
            <person name="Groth M."/>
            <person name="Westermann M."/>
            <person name="Marz M."/>
            <person name="Spaller T."/>
            <person name="Winckler T."/>
            <person name="Schaap P."/>
            <person name="Glockner G."/>
        </authorList>
    </citation>
    <scope>NUCLEOTIDE SEQUENCE [LARGE SCALE GENOMIC DNA]</scope>
    <source>
        <strain evidence="12 13">Jena</strain>
    </source>
</reference>
<keyword evidence="3" id="KW-0732">Signal</keyword>
<feature type="binding site" evidence="7">
    <location>
        <position position="897"/>
    </location>
    <ligand>
        <name>ATP</name>
        <dbReference type="ChEBI" id="CHEBI:30616"/>
    </ligand>
</feature>
<sequence length="1173" mass="130265">MKSGATNEVYDLSLLNNGSNPFFSFSVSNPTPSNYYYIFRPCRPLMLSLGRISRTGCISTYQLGQEQPRSISPNNVKLNHDRISLSYKGNIAATPGDQSGCGSGRNSTINIVCGTSTSFGLIEQINTCTYVFQLNVNCSTMLLLNKSYVRFFNDGSNTTGYLLVDYTPNFFNRFQTAANWTYYNGTTLKISVPLKDPSYNKVNSSQNIQLNGTNVTIPFVYGATSINIPSEVYVSYQGGYYFLMNIPSDACSRLLNGTIISSHCRIYELAGNLREGRSRSLIYNGIYTNYTVVLLDIPPFDAPGLVPSSPYPDLVLNQTIGLKVINGSDLTQSISTPNVYVTSRYTMTGRVTLNLTLNSFIVDIRRMNSSSILVNLANSDRSTLLVRDVVANLTLDVVSLDVCNINKSTIGSFYASYRQTWGNVAFADTTLRSFTLQRAMGQYVPLSLPSGIDNVTQMVDISGLGFNGTLPTLYPNVALYADNNNFTDFASLYWVTDHDRVHLENNTFLCLPWFVSSYCYCNNDTCFNSRLNSSVTDLIRYLGQNWSQLNVTRLLSQSLSDGKLDHNAICAQSTTLFGLDGSIGPFILGHCNLSTIIRVNSSAVVDVISNYAGPQYFSAIAEFASSLAKNKSEPFSFAKGNISLAVQSYDNTKNLSLSVKDSSVIVPTGLNLTDSVFLAQHFPYEQFSSLFQMNENGTDVDRPATSITGLSAVGPDGKELLVVDAKGNFTINMKLNGGIPTDKTVACIYWNETQPSWMRDNCVTSYNESLQLVSCSCNHLTNFSIAIVKPPAQSATDAESLSPPTTSGFPLRTLLLIVCIGGGSLVLIIVAIVVTVSVRRSKSRSKDRGEEFELSLERSVPTMSTDSVVTSTKIGEGKYGTVYRGLLHSTTDVAVKKLVYLQEKPSFLREADVMQRLHHPYIVQYFGMYTNVENAMNLVMEYMPEGDLQSYLRNCPQLSADVLLNMVIDVAAALAYIEMNNWSHGDVRAKNVLVKKAAREECKLYDFSKMIGRDFKPIPKSKKEVKKDIRHEAPEAEKEQTIKSDVWSFGVFVWETFSKGAQPYEGMSEEQIEDMIKRGERLKMPASMYQHATLYTTMGQCWLLEPSERPSFQAILKVLEPMAPKRIRIDSKPAIFFRKDDYETDETASPFYSRVHDSMDFGTPHGSERGSRM</sequence>
<dbReference type="PANTHER" id="PTHR24416">
    <property type="entry name" value="TYROSINE-PROTEIN KINASE RECEPTOR"/>
    <property type="match status" value="1"/>
</dbReference>
<evidence type="ECO:0000259" key="9">
    <source>
        <dbReference type="PROSITE" id="PS50011"/>
    </source>
</evidence>
<dbReference type="OrthoDB" id="1668230at2759"/>
<dbReference type="Pfam" id="PF01825">
    <property type="entry name" value="GPS"/>
    <property type="match status" value="1"/>
</dbReference>
<evidence type="ECO:0000256" key="5">
    <source>
        <dbReference type="ARBA" id="ARBA00023136"/>
    </source>
</evidence>
<keyword evidence="13" id="KW-1185">Reference proteome</keyword>
<dbReference type="InterPro" id="IPR000719">
    <property type="entry name" value="Prot_kinase_dom"/>
</dbReference>
<keyword evidence="7" id="KW-0547">Nucleotide-binding</keyword>
<protein>
    <submittedName>
        <fullName evidence="12">Protein tyrosine kinase src</fullName>
    </submittedName>
</protein>
<dbReference type="PROSITE" id="PS50011">
    <property type="entry name" value="PROTEIN_KINASE_DOM"/>
    <property type="match status" value="1"/>
</dbReference>
<comment type="subcellular location">
    <subcellularLocation>
        <location evidence="1">Membrane</location>
        <topology evidence="1">Single-pass membrane protein</topology>
    </subcellularLocation>
</comment>
<accession>A0A2P6NFC3</accession>
<organism evidence="12 13">
    <name type="scientific">Planoprotostelium fungivorum</name>
    <dbReference type="NCBI Taxonomy" id="1890364"/>
    <lineage>
        <taxon>Eukaryota</taxon>
        <taxon>Amoebozoa</taxon>
        <taxon>Evosea</taxon>
        <taxon>Variosea</taxon>
        <taxon>Cavosteliida</taxon>
        <taxon>Cavosteliaceae</taxon>
        <taxon>Planoprotostelium</taxon>
    </lineage>
</organism>
<dbReference type="SMART" id="SM00303">
    <property type="entry name" value="GPS"/>
    <property type="match status" value="1"/>
</dbReference>
<keyword evidence="2 8" id="KW-0812">Transmembrane</keyword>
<dbReference type="InterPro" id="IPR009011">
    <property type="entry name" value="Man6P_isomerase_rcpt-bd_dom_sf"/>
</dbReference>
<name>A0A2P6NFC3_9EUKA</name>
<dbReference type="InterPro" id="IPR011009">
    <property type="entry name" value="Kinase-like_dom_sf"/>
</dbReference>
<dbReference type="InParanoid" id="A0A2P6NFC3"/>
<dbReference type="Gene3D" id="2.70.130.10">
    <property type="entry name" value="Mannose-6-phosphate receptor binding domain"/>
    <property type="match status" value="1"/>
</dbReference>
<keyword evidence="5 8" id="KW-0472">Membrane</keyword>
<evidence type="ECO:0000259" key="11">
    <source>
        <dbReference type="PROSITE" id="PS51914"/>
    </source>
</evidence>
<evidence type="ECO:0000256" key="7">
    <source>
        <dbReference type="PROSITE-ProRule" id="PRU10141"/>
    </source>
</evidence>
<dbReference type="GO" id="GO:0005886">
    <property type="term" value="C:plasma membrane"/>
    <property type="evidence" value="ECO:0007669"/>
    <property type="project" value="TreeGrafter"/>
</dbReference>
<dbReference type="Gene3D" id="1.10.510.10">
    <property type="entry name" value="Transferase(Phosphotransferase) domain 1"/>
    <property type="match status" value="1"/>
</dbReference>
<dbReference type="SUPFAM" id="SSF56112">
    <property type="entry name" value="Protein kinase-like (PK-like)"/>
    <property type="match status" value="1"/>
</dbReference>
<dbReference type="InterPro" id="IPR001245">
    <property type="entry name" value="Ser-Thr/Tyr_kinase_cat_dom"/>
</dbReference>
<feature type="domain" description="MRH" evidence="11">
    <location>
        <begin position="5"/>
        <end position="142"/>
    </location>
</feature>
<proteinExistence type="predicted"/>
<evidence type="ECO:0000256" key="4">
    <source>
        <dbReference type="ARBA" id="ARBA00022989"/>
    </source>
</evidence>
<dbReference type="PROSITE" id="PS00107">
    <property type="entry name" value="PROTEIN_KINASE_ATP"/>
    <property type="match status" value="1"/>
</dbReference>
<dbReference type="Proteomes" id="UP000241769">
    <property type="component" value="Unassembled WGS sequence"/>
</dbReference>
<dbReference type="GO" id="GO:0005524">
    <property type="term" value="F:ATP binding"/>
    <property type="evidence" value="ECO:0007669"/>
    <property type="project" value="UniProtKB-UniRule"/>
</dbReference>
<dbReference type="STRING" id="1890364.A0A2P6NFC3"/>
<dbReference type="AlphaFoldDB" id="A0A2P6NFC3"/>
<feature type="transmembrane region" description="Helical" evidence="8">
    <location>
        <begin position="814"/>
        <end position="838"/>
    </location>
</feature>
<dbReference type="InterPro" id="IPR017441">
    <property type="entry name" value="Protein_kinase_ATP_BS"/>
</dbReference>
<dbReference type="GO" id="GO:0043235">
    <property type="term" value="C:receptor complex"/>
    <property type="evidence" value="ECO:0007669"/>
    <property type="project" value="TreeGrafter"/>
</dbReference>
<dbReference type="GO" id="GO:0004714">
    <property type="term" value="F:transmembrane receptor protein tyrosine kinase activity"/>
    <property type="evidence" value="ECO:0007669"/>
    <property type="project" value="TreeGrafter"/>
</dbReference>
<evidence type="ECO:0000313" key="12">
    <source>
        <dbReference type="EMBL" id="PRP82666.1"/>
    </source>
</evidence>
<evidence type="ECO:0000256" key="8">
    <source>
        <dbReference type="SAM" id="Phobius"/>
    </source>
</evidence>
<keyword evidence="12" id="KW-0808">Transferase</keyword>
<dbReference type="SUPFAM" id="SSF50911">
    <property type="entry name" value="Mannose 6-phosphate receptor domain"/>
    <property type="match status" value="1"/>
</dbReference>
<dbReference type="PANTHER" id="PTHR24416:SF611">
    <property type="entry name" value="TYROSINE-PROTEIN KINASE TRANSMEMBRANE RECEPTOR ROR"/>
    <property type="match status" value="1"/>
</dbReference>